<dbReference type="OrthoDB" id="9800053at2"/>
<gene>
    <name evidence="2" type="ORF">OSCT_2757</name>
</gene>
<accession>E1IHF6</accession>
<dbReference type="PANTHER" id="PTHR35337">
    <property type="entry name" value="SLR1478 PROTEIN"/>
    <property type="match status" value="1"/>
</dbReference>
<dbReference type="STRING" id="765420.OSCT_2757"/>
<organism evidence="2 3">
    <name type="scientific">Oscillochloris trichoides DG-6</name>
    <dbReference type="NCBI Taxonomy" id="765420"/>
    <lineage>
        <taxon>Bacteria</taxon>
        <taxon>Bacillati</taxon>
        <taxon>Chloroflexota</taxon>
        <taxon>Chloroflexia</taxon>
        <taxon>Chloroflexales</taxon>
        <taxon>Chloroflexineae</taxon>
        <taxon>Oscillochloridaceae</taxon>
        <taxon>Oscillochloris</taxon>
    </lineage>
</organism>
<dbReference type="Pfam" id="PF01944">
    <property type="entry name" value="SpoIIM"/>
    <property type="match status" value="1"/>
</dbReference>
<dbReference type="InterPro" id="IPR002798">
    <property type="entry name" value="SpoIIM-like"/>
</dbReference>
<protein>
    <recommendedName>
        <fullName evidence="4">Integral membrane protein</fullName>
    </recommendedName>
</protein>
<name>E1IHF6_9CHLR</name>
<feature type="transmembrane region" description="Helical" evidence="1">
    <location>
        <begin position="220"/>
        <end position="247"/>
    </location>
</feature>
<feature type="transmembrane region" description="Helical" evidence="1">
    <location>
        <begin position="293"/>
        <end position="314"/>
    </location>
</feature>
<comment type="caution">
    <text evidence="2">The sequence shown here is derived from an EMBL/GenBank/DDBJ whole genome shotgun (WGS) entry which is preliminary data.</text>
</comment>
<feature type="transmembrane region" description="Helical" evidence="1">
    <location>
        <begin position="186"/>
        <end position="208"/>
    </location>
</feature>
<dbReference type="eggNOG" id="COG1300">
    <property type="taxonomic scope" value="Bacteria"/>
</dbReference>
<evidence type="ECO:0000313" key="2">
    <source>
        <dbReference type="EMBL" id="EFO79409.1"/>
    </source>
</evidence>
<evidence type="ECO:0008006" key="4">
    <source>
        <dbReference type="Google" id="ProtNLM"/>
    </source>
</evidence>
<dbReference type="PANTHER" id="PTHR35337:SF1">
    <property type="entry name" value="SLR1478 PROTEIN"/>
    <property type="match status" value="1"/>
</dbReference>
<proteinExistence type="predicted"/>
<keyword evidence="3" id="KW-1185">Reference proteome</keyword>
<evidence type="ECO:0000313" key="3">
    <source>
        <dbReference type="Proteomes" id="UP000054010"/>
    </source>
</evidence>
<feature type="transmembrane region" description="Helical" evidence="1">
    <location>
        <begin position="104"/>
        <end position="126"/>
    </location>
</feature>
<evidence type="ECO:0000256" key="1">
    <source>
        <dbReference type="SAM" id="Phobius"/>
    </source>
</evidence>
<reference evidence="2 3" key="1">
    <citation type="journal article" date="2011" name="J. Bacteriol.">
        <title>Draft genome sequence of the anoxygenic filamentous phototrophic bacterium Oscillochloris trichoides subsp. DG-6.</title>
        <authorList>
            <person name="Kuznetsov B.B."/>
            <person name="Ivanovsky R.N."/>
            <person name="Keppen O.I."/>
            <person name="Sukhacheva M.V."/>
            <person name="Bumazhkin B.K."/>
            <person name="Patutina E.O."/>
            <person name="Beletsky A.V."/>
            <person name="Mardanov A.V."/>
            <person name="Baslerov R.V."/>
            <person name="Panteleeva A.N."/>
            <person name="Kolganova T.V."/>
            <person name="Ravin N.V."/>
            <person name="Skryabin K.G."/>
        </authorList>
    </citation>
    <scope>NUCLEOTIDE SEQUENCE [LARGE SCALE GENOMIC DNA]</scope>
    <source>
        <strain evidence="2 3">DG-6</strain>
    </source>
</reference>
<dbReference type="Proteomes" id="UP000054010">
    <property type="component" value="Unassembled WGS sequence"/>
</dbReference>
<feature type="transmembrane region" description="Helical" evidence="1">
    <location>
        <begin position="268"/>
        <end position="287"/>
    </location>
</feature>
<keyword evidence="1" id="KW-0472">Membrane</keyword>
<dbReference type="AlphaFoldDB" id="E1IHF6"/>
<keyword evidence="1" id="KW-0812">Transmembrane</keyword>
<dbReference type="HOGENOM" id="CLU_069787_0_0_0"/>
<dbReference type="EMBL" id="ADVR01000114">
    <property type="protein sequence ID" value="EFO79409.1"/>
    <property type="molecule type" value="Genomic_DNA"/>
</dbReference>
<keyword evidence="1" id="KW-1133">Transmembrane helix</keyword>
<sequence length="320" mass="34843">MRAEDFIQHKRPHWERLDALLSRSAAGLATLSADEIYELGRLYRQASSDLALARRDFPRHQVSSYLNTLVARGHAAIYREDAGGFASFLAFFSQTFPRTFRETWLFSLAAFLMFFIPALIAFVLTFRDPTFGPALMPGAEYVIAQIQAGTEWWQTINTDGRSLSSAEIMTNNIGVAFRAFAGGVTFGIYTLIVLVSNGLMLGVVAGAAQRFDFADNLWGFISAHGVIELSVIFIAGGAGLQLGWALIHPGLFTRRAALVLATRRALRLILGCVPLLMIAGLIEAFISPSPLPLAVKLVVALGSGVGLGVYLLGFRAQERS</sequence>